<sequence length="116" mass="12791">MSVIDANDCGYTARCIYIVTGLMLIVVKPKVGSTAFDVTNASSWMEFVRYIGRLKFLAELPSQLLVQLLIHPPALVISTEGTQLTEACPPAISLTSVSLDQLSTVYHSKERKARYQ</sequence>
<dbReference type="EMBL" id="NIRI02000056">
    <property type="protein sequence ID" value="KAG5445632.1"/>
    <property type="molecule type" value="Genomic_DNA"/>
</dbReference>
<gene>
    <name evidence="1" type="ORF">CSKR_203274</name>
</gene>
<organism evidence="1 2">
    <name type="scientific">Clonorchis sinensis</name>
    <name type="common">Chinese liver fluke</name>
    <dbReference type="NCBI Taxonomy" id="79923"/>
    <lineage>
        <taxon>Eukaryota</taxon>
        <taxon>Metazoa</taxon>
        <taxon>Spiralia</taxon>
        <taxon>Lophotrochozoa</taxon>
        <taxon>Platyhelminthes</taxon>
        <taxon>Trematoda</taxon>
        <taxon>Digenea</taxon>
        <taxon>Opisthorchiida</taxon>
        <taxon>Opisthorchiata</taxon>
        <taxon>Opisthorchiidae</taxon>
        <taxon>Clonorchis</taxon>
    </lineage>
</organism>
<keyword evidence="2" id="KW-1185">Reference proteome</keyword>
<comment type="caution">
    <text evidence="1">The sequence shown here is derived from an EMBL/GenBank/DDBJ whole genome shotgun (WGS) entry which is preliminary data.</text>
</comment>
<dbReference type="AlphaFoldDB" id="A0A8T1M9Q6"/>
<name>A0A8T1M9Q6_CLOSI</name>
<protein>
    <submittedName>
        <fullName evidence="1">Uncharacterized protein</fullName>
    </submittedName>
</protein>
<proteinExistence type="predicted"/>
<evidence type="ECO:0000313" key="2">
    <source>
        <dbReference type="Proteomes" id="UP000286415"/>
    </source>
</evidence>
<reference evidence="1 2" key="1">
    <citation type="journal article" date="2018" name="Biotechnol. Adv.">
        <title>Improved genomic resources and new bioinformatic workflow for the carcinogenic parasite Clonorchis sinensis: Biotechnological implications.</title>
        <authorList>
            <person name="Wang D."/>
            <person name="Korhonen P.K."/>
            <person name="Gasser R.B."/>
            <person name="Young N.D."/>
        </authorList>
    </citation>
    <scope>NUCLEOTIDE SEQUENCE [LARGE SCALE GENOMIC DNA]</scope>
    <source>
        <strain evidence="1">Cs-k2</strain>
    </source>
</reference>
<evidence type="ECO:0000313" key="1">
    <source>
        <dbReference type="EMBL" id="KAG5445632.1"/>
    </source>
</evidence>
<dbReference type="Proteomes" id="UP000286415">
    <property type="component" value="Unassembled WGS sequence"/>
</dbReference>
<accession>A0A8T1M9Q6</accession>
<reference evidence="1 2" key="2">
    <citation type="journal article" date="2021" name="Genomics">
        <title>High-quality reference genome for Clonorchis sinensis.</title>
        <authorList>
            <person name="Young N.D."/>
            <person name="Stroehlein A.J."/>
            <person name="Kinkar L."/>
            <person name="Wang T."/>
            <person name="Sohn W.M."/>
            <person name="Chang B.C.H."/>
            <person name="Kaur P."/>
            <person name="Weisz D."/>
            <person name="Dudchenko O."/>
            <person name="Aiden E.L."/>
            <person name="Korhonen P.K."/>
            <person name="Gasser R.B."/>
        </authorList>
    </citation>
    <scope>NUCLEOTIDE SEQUENCE [LARGE SCALE GENOMIC DNA]</scope>
    <source>
        <strain evidence="1">Cs-k2</strain>
    </source>
</reference>